<reference evidence="9" key="1">
    <citation type="submission" date="2023-08" db="EMBL/GenBank/DDBJ databases">
        <authorList>
            <person name="Chen Y."/>
            <person name="Shah S."/>
            <person name="Dougan E. K."/>
            <person name="Thang M."/>
            <person name="Chan C."/>
        </authorList>
    </citation>
    <scope>NUCLEOTIDE SEQUENCE</scope>
</reference>
<keyword evidence="5" id="KW-0029">Amino-acid transport</keyword>
<name>A0AA36IAS0_9DINO</name>
<dbReference type="GO" id="GO:0016020">
    <property type="term" value="C:membrane"/>
    <property type="evidence" value="ECO:0007669"/>
    <property type="project" value="UniProtKB-SubCell"/>
</dbReference>
<gene>
    <name evidence="9" type="ORF">EVOR1521_LOCUS10492</name>
</gene>
<keyword evidence="10" id="KW-1185">Reference proteome</keyword>
<comment type="similarity">
    <text evidence="2">Belongs to the SLC43A transporter (TC 2.A.1.44) family.</text>
</comment>
<dbReference type="GO" id="GO:0022857">
    <property type="term" value="F:transmembrane transporter activity"/>
    <property type="evidence" value="ECO:0007669"/>
    <property type="project" value="InterPro"/>
</dbReference>
<feature type="transmembrane region" description="Helical" evidence="8">
    <location>
        <begin position="308"/>
        <end position="328"/>
    </location>
</feature>
<dbReference type="InterPro" id="IPR052599">
    <property type="entry name" value="SLC43A_AATransporter"/>
</dbReference>
<evidence type="ECO:0000313" key="10">
    <source>
        <dbReference type="Proteomes" id="UP001178507"/>
    </source>
</evidence>
<dbReference type="InterPro" id="IPR036259">
    <property type="entry name" value="MFS_trans_sf"/>
</dbReference>
<protein>
    <recommendedName>
        <fullName evidence="11">MFS transporter</fullName>
    </recommendedName>
</protein>
<feature type="transmembrane region" description="Helical" evidence="8">
    <location>
        <begin position="29"/>
        <end position="53"/>
    </location>
</feature>
<feature type="transmembrane region" description="Helical" evidence="8">
    <location>
        <begin position="234"/>
        <end position="262"/>
    </location>
</feature>
<evidence type="ECO:0000256" key="4">
    <source>
        <dbReference type="ARBA" id="ARBA00022692"/>
    </source>
</evidence>
<evidence type="ECO:0000256" key="8">
    <source>
        <dbReference type="SAM" id="Phobius"/>
    </source>
</evidence>
<feature type="transmembrane region" description="Helical" evidence="8">
    <location>
        <begin position="399"/>
        <end position="422"/>
    </location>
</feature>
<evidence type="ECO:0000256" key="5">
    <source>
        <dbReference type="ARBA" id="ARBA00022970"/>
    </source>
</evidence>
<dbReference type="SUPFAM" id="SSF103473">
    <property type="entry name" value="MFS general substrate transporter"/>
    <property type="match status" value="1"/>
</dbReference>
<dbReference type="EMBL" id="CAUJNA010001006">
    <property type="protein sequence ID" value="CAJ1383348.1"/>
    <property type="molecule type" value="Genomic_DNA"/>
</dbReference>
<feature type="transmembrane region" description="Helical" evidence="8">
    <location>
        <begin position="160"/>
        <end position="183"/>
    </location>
</feature>
<accession>A0AA36IAS0</accession>
<evidence type="ECO:0000313" key="9">
    <source>
        <dbReference type="EMBL" id="CAJ1383348.1"/>
    </source>
</evidence>
<keyword evidence="7 8" id="KW-0472">Membrane</keyword>
<organism evidence="9 10">
    <name type="scientific">Effrenium voratum</name>
    <dbReference type="NCBI Taxonomy" id="2562239"/>
    <lineage>
        <taxon>Eukaryota</taxon>
        <taxon>Sar</taxon>
        <taxon>Alveolata</taxon>
        <taxon>Dinophyceae</taxon>
        <taxon>Suessiales</taxon>
        <taxon>Symbiodiniaceae</taxon>
        <taxon>Effrenium</taxon>
    </lineage>
</organism>
<dbReference type="InterPro" id="IPR011701">
    <property type="entry name" value="MFS"/>
</dbReference>
<keyword evidence="3" id="KW-0813">Transport</keyword>
<keyword evidence="4 8" id="KW-0812">Transmembrane</keyword>
<feature type="transmembrane region" description="Helical" evidence="8">
    <location>
        <begin position="283"/>
        <end position="302"/>
    </location>
</feature>
<dbReference type="GO" id="GO:0006865">
    <property type="term" value="P:amino acid transport"/>
    <property type="evidence" value="ECO:0007669"/>
    <property type="project" value="UniProtKB-KW"/>
</dbReference>
<dbReference type="Pfam" id="PF07690">
    <property type="entry name" value="MFS_1"/>
    <property type="match status" value="1"/>
</dbReference>
<feature type="transmembrane region" description="Helical" evidence="8">
    <location>
        <begin position="195"/>
        <end position="214"/>
    </location>
</feature>
<proteinExistence type="inferred from homology"/>
<feature type="transmembrane region" description="Helical" evidence="8">
    <location>
        <begin position="133"/>
        <end position="154"/>
    </location>
</feature>
<evidence type="ECO:0000256" key="3">
    <source>
        <dbReference type="ARBA" id="ARBA00022448"/>
    </source>
</evidence>
<feature type="non-terminal residue" evidence="9">
    <location>
        <position position="1"/>
    </location>
</feature>
<dbReference type="Gene3D" id="1.20.1250.20">
    <property type="entry name" value="MFS general substrate transporter like domains"/>
    <property type="match status" value="1"/>
</dbReference>
<dbReference type="PANTHER" id="PTHR20772:SF2">
    <property type="entry name" value="PROTEIN FMP42"/>
    <property type="match status" value="1"/>
</dbReference>
<feature type="transmembrane region" description="Helical" evidence="8">
    <location>
        <begin position="340"/>
        <end position="358"/>
    </location>
</feature>
<evidence type="ECO:0000256" key="6">
    <source>
        <dbReference type="ARBA" id="ARBA00022989"/>
    </source>
</evidence>
<evidence type="ECO:0000256" key="2">
    <source>
        <dbReference type="ARBA" id="ARBA00006595"/>
    </source>
</evidence>
<evidence type="ECO:0000256" key="7">
    <source>
        <dbReference type="ARBA" id="ARBA00023136"/>
    </source>
</evidence>
<keyword evidence="6 8" id="KW-1133">Transmembrane helix</keyword>
<comment type="caution">
    <text evidence="9">The sequence shown here is derived from an EMBL/GenBank/DDBJ whole genome shotgun (WGS) entry which is preliminary data.</text>
</comment>
<dbReference type="Proteomes" id="UP001178507">
    <property type="component" value="Unassembled WGS sequence"/>
</dbReference>
<sequence length="448" mass="47395">SVRDLVRNPMAGYRKLEDLSDPPSLGLRLAVVGSAIGCCVSCAGLAFGFSALVPELLELGAFHEECPSSGVCHRQITSLTGLFTTATSLLNLAALPSGFLLDLWGPRRCGALFCGLVAAGCWRFGAGNYQSGFLALAVGGPCIFNCTLSFGNLFPSRCGLVVAALVGAFDASSAVFAGLALALGNGASFERIFRTYAGVPTLCAVAASLCWPAWPVALPENEPRENEPVSGKELWRILSSAEFALLAYTVSVSMVCINFFIATVYPQMLSVTPEEATVLNREFACLLPAGGIVFIPLIGAIIDRLGPAAGYVILHSVYLCFVLLLAGFHLRLGGLALPRLAFVLFALARPLFYALNAAFCGRTFGFRCFGTVFGVLMTWAGLCNFLVQPLASLGAAYGFLEVNLALGLGQLTALALPLYMAVFRERPKAAEGVIVRRGLSVRSFSTQL</sequence>
<feature type="transmembrane region" description="Helical" evidence="8">
    <location>
        <begin position="364"/>
        <end position="387"/>
    </location>
</feature>
<comment type="subcellular location">
    <subcellularLocation>
        <location evidence="1">Membrane</location>
        <topology evidence="1">Multi-pass membrane protein</topology>
    </subcellularLocation>
</comment>
<evidence type="ECO:0008006" key="11">
    <source>
        <dbReference type="Google" id="ProtNLM"/>
    </source>
</evidence>
<dbReference type="AlphaFoldDB" id="A0AA36IAS0"/>
<evidence type="ECO:0000256" key="1">
    <source>
        <dbReference type="ARBA" id="ARBA00004141"/>
    </source>
</evidence>
<dbReference type="PANTHER" id="PTHR20772">
    <property type="entry name" value="PROTEIN FMP42"/>
    <property type="match status" value="1"/>
</dbReference>